<reference evidence="4 5" key="1">
    <citation type="submission" date="2023-03" db="EMBL/GenBank/DDBJ databases">
        <title>Complete genome sequences of several Auritidibacter ignavus strains isolated from ear infections.</title>
        <authorList>
            <person name="Baehr T."/>
            <person name="Baumhoegger A.M."/>
        </authorList>
    </citation>
    <scope>NUCLEOTIDE SEQUENCE [LARGE SCALE GENOMIC DNA]</scope>
    <source>
        <strain evidence="4 5">BABAE-6</strain>
    </source>
</reference>
<dbReference type="AlphaFoldDB" id="A0AAJ6DC99"/>
<sequence length="223" mass="23601">MKALSPHQTDKHASWAFAEARPVEDEVMLTARERSEELGIRAVTEGTASLLTVLAATKAPRTIVELGTGAGVSGLSLMRGAPRGAVLTTLDPDAEAQRSARESFVAGGYVPSQTRLITGRGRTVLPRLSTGAYDLVFIDTDPLVLGFHVEQSARLLRPGGLLVINDAFDGDRVPRPAVRDQTTVALRQAGKTLAEQTDVWSHSTVIPTGSGVLIAIRAVATQG</sequence>
<organism evidence="4 5">
    <name type="scientific">Auritidibacter ignavus</name>
    <dbReference type="NCBI Taxonomy" id="678932"/>
    <lineage>
        <taxon>Bacteria</taxon>
        <taxon>Bacillati</taxon>
        <taxon>Actinomycetota</taxon>
        <taxon>Actinomycetes</taxon>
        <taxon>Micrococcales</taxon>
        <taxon>Micrococcaceae</taxon>
        <taxon>Auritidibacter</taxon>
    </lineage>
</organism>
<keyword evidence="5" id="KW-1185">Reference proteome</keyword>
<dbReference type="EC" id="2.1.1.-" evidence="4"/>
<dbReference type="GO" id="GO:0008171">
    <property type="term" value="F:O-methyltransferase activity"/>
    <property type="evidence" value="ECO:0007669"/>
    <property type="project" value="InterPro"/>
</dbReference>
<dbReference type="InterPro" id="IPR002935">
    <property type="entry name" value="SAM_O-MeTrfase"/>
</dbReference>
<evidence type="ECO:0000256" key="2">
    <source>
        <dbReference type="ARBA" id="ARBA00022679"/>
    </source>
</evidence>
<protein>
    <submittedName>
        <fullName evidence="4">Class I SAM-dependent methyltransferase</fullName>
        <ecNumber evidence="4">2.1.1.-</ecNumber>
    </submittedName>
</protein>
<dbReference type="GeneID" id="83694439"/>
<dbReference type="GO" id="GO:0032259">
    <property type="term" value="P:methylation"/>
    <property type="evidence" value="ECO:0007669"/>
    <property type="project" value="UniProtKB-KW"/>
</dbReference>
<keyword evidence="1 4" id="KW-0489">Methyltransferase</keyword>
<dbReference type="PROSITE" id="PS51682">
    <property type="entry name" value="SAM_OMT_I"/>
    <property type="match status" value="1"/>
</dbReference>
<keyword evidence="3" id="KW-0949">S-adenosyl-L-methionine</keyword>
<gene>
    <name evidence="4" type="ORF">QDX21_00060</name>
</gene>
<dbReference type="Gene3D" id="3.40.50.150">
    <property type="entry name" value="Vaccinia Virus protein VP39"/>
    <property type="match status" value="1"/>
</dbReference>
<evidence type="ECO:0000256" key="1">
    <source>
        <dbReference type="ARBA" id="ARBA00022603"/>
    </source>
</evidence>
<dbReference type="PANTHER" id="PTHR43167">
    <property type="entry name" value="PUTATIVE (AFU_ORTHOLOGUE AFUA_6G01830)-RELATED"/>
    <property type="match status" value="1"/>
</dbReference>
<accession>A0AAJ6DC99</accession>
<dbReference type="PANTHER" id="PTHR43167:SF1">
    <property type="entry name" value="PUTATIVE (AFU_ORTHOLOGUE AFUA_6G01830)-RELATED"/>
    <property type="match status" value="1"/>
</dbReference>
<evidence type="ECO:0000256" key="3">
    <source>
        <dbReference type="ARBA" id="ARBA00022691"/>
    </source>
</evidence>
<dbReference type="EMBL" id="CP122566">
    <property type="protein sequence ID" value="WGH93254.1"/>
    <property type="molecule type" value="Genomic_DNA"/>
</dbReference>
<dbReference type="SUPFAM" id="SSF53335">
    <property type="entry name" value="S-adenosyl-L-methionine-dependent methyltransferases"/>
    <property type="match status" value="1"/>
</dbReference>
<dbReference type="InterPro" id="IPR029063">
    <property type="entry name" value="SAM-dependent_MTases_sf"/>
</dbReference>
<dbReference type="RefSeq" id="WP_110098552.1">
    <property type="nucleotide sequence ID" value="NZ_CP122562.1"/>
</dbReference>
<evidence type="ECO:0000313" key="5">
    <source>
        <dbReference type="Proteomes" id="UP001224674"/>
    </source>
</evidence>
<dbReference type="CDD" id="cd02440">
    <property type="entry name" value="AdoMet_MTases"/>
    <property type="match status" value="1"/>
</dbReference>
<keyword evidence="2 4" id="KW-0808">Transferase</keyword>
<proteinExistence type="predicted"/>
<dbReference type="Pfam" id="PF01596">
    <property type="entry name" value="Methyltransf_3"/>
    <property type="match status" value="1"/>
</dbReference>
<evidence type="ECO:0000313" key="4">
    <source>
        <dbReference type="EMBL" id="WGH93254.1"/>
    </source>
</evidence>
<name>A0AAJ6DC99_9MICC</name>
<dbReference type="Proteomes" id="UP001224674">
    <property type="component" value="Chromosome"/>
</dbReference>